<dbReference type="InterPro" id="IPR016177">
    <property type="entry name" value="DNA-bd_dom_sf"/>
</dbReference>
<evidence type="ECO:0000259" key="7">
    <source>
        <dbReference type="PROSITE" id="PS51032"/>
    </source>
</evidence>
<dbReference type="AlphaFoldDB" id="A0AAQ3MRC4"/>
<dbReference type="SUPFAM" id="SSF54171">
    <property type="entry name" value="DNA-binding domain"/>
    <property type="match status" value="1"/>
</dbReference>
<keyword evidence="2" id="KW-0936">Ethylene signaling pathway</keyword>
<dbReference type="InterPro" id="IPR036955">
    <property type="entry name" value="AP2/ERF_dom_sf"/>
</dbReference>
<keyword evidence="3" id="KW-0805">Transcription regulation</keyword>
<evidence type="ECO:0000256" key="1">
    <source>
        <dbReference type="ARBA" id="ARBA00004123"/>
    </source>
</evidence>
<keyword evidence="5" id="KW-0804">Transcription</keyword>
<sequence length="164" mass="18179">MLTLVGVTVLNAKLLVDSGKRLWGRFVAEIRDSLKKARVWLGTFDSAKEAAQAYDATTRTLRGPKAKTDFPISHPFCRSTMPLSMTIFAAPRYASKCAMMNVRGRNKIEEGKECCLAGVDFFYRQEAASGNNSAGGEKKEGFGKHLANILEKKEKKRGTHLAHR</sequence>
<organism evidence="8 9">
    <name type="scientific">Vigna mungo</name>
    <name type="common">Black gram</name>
    <name type="synonym">Phaseolus mungo</name>
    <dbReference type="NCBI Taxonomy" id="3915"/>
    <lineage>
        <taxon>Eukaryota</taxon>
        <taxon>Viridiplantae</taxon>
        <taxon>Streptophyta</taxon>
        <taxon>Embryophyta</taxon>
        <taxon>Tracheophyta</taxon>
        <taxon>Spermatophyta</taxon>
        <taxon>Magnoliopsida</taxon>
        <taxon>eudicotyledons</taxon>
        <taxon>Gunneridae</taxon>
        <taxon>Pentapetalae</taxon>
        <taxon>rosids</taxon>
        <taxon>fabids</taxon>
        <taxon>Fabales</taxon>
        <taxon>Fabaceae</taxon>
        <taxon>Papilionoideae</taxon>
        <taxon>50 kb inversion clade</taxon>
        <taxon>NPAAA clade</taxon>
        <taxon>indigoferoid/millettioid clade</taxon>
        <taxon>Phaseoleae</taxon>
        <taxon>Vigna</taxon>
    </lineage>
</organism>
<dbReference type="EMBL" id="CP144692">
    <property type="protein sequence ID" value="WVY95603.1"/>
    <property type="molecule type" value="Genomic_DNA"/>
</dbReference>
<proteinExistence type="predicted"/>
<dbReference type="Proteomes" id="UP001374535">
    <property type="component" value="Chromosome 9"/>
</dbReference>
<dbReference type="PANTHER" id="PTHR31677:SF248">
    <property type="entry name" value="OS04G0669200 PROTEIN"/>
    <property type="match status" value="1"/>
</dbReference>
<dbReference type="InterPro" id="IPR001471">
    <property type="entry name" value="AP2/ERF_dom"/>
</dbReference>
<dbReference type="PROSITE" id="PS51032">
    <property type="entry name" value="AP2_ERF"/>
    <property type="match status" value="1"/>
</dbReference>
<evidence type="ECO:0000256" key="4">
    <source>
        <dbReference type="ARBA" id="ARBA00023125"/>
    </source>
</evidence>
<dbReference type="GO" id="GO:0003700">
    <property type="term" value="F:DNA-binding transcription factor activity"/>
    <property type="evidence" value="ECO:0007669"/>
    <property type="project" value="InterPro"/>
</dbReference>
<evidence type="ECO:0000256" key="5">
    <source>
        <dbReference type="ARBA" id="ARBA00023163"/>
    </source>
</evidence>
<name>A0AAQ3MRC4_VIGMU</name>
<evidence type="ECO:0000313" key="8">
    <source>
        <dbReference type="EMBL" id="WVY95603.1"/>
    </source>
</evidence>
<evidence type="ECO:0000256" key="6">
    <source>
        <dbReference type="ARBA" id="ARBA00023242"/>
    </source>
</evidence>
<evidence type="ECO:0000313" key="9">
    <source>
        <dbReference type="Proteomes" id="UP001374535"/>
    </source>
</evidence>
<evidence type="ECO:0000256" key="2">
    <source>
        <dbReference type="ARBA" id="ARBA00022745"/>
    </source>
</evidence>
<keyword evidence="6" id="KW-0539">Nucleus</keyword>
<accession>A0AAQ3MRC4</accession>
<keyword evidence="9" id="KW-1185">Reference proteome</keyword>
<feature type="domain" description="AP2/ERF" evidence="7">
    <location>
        <begin position="3"/>
        <end position="71"/>
    </location>
</feature>
<evidence type="ECO:0000256" key="3">
    <source>
        <dbReference type="ARBA" id="ARBA00023015"/>
    </source>
</evidence>
<keyword evidence="4" id="KW-0238">DNA-binding</keyword>
<dbReference type="CDD" id="cd00018">
    <property type="entry name" value="AP2"/>
    <property type="match status" value="1"/>
</dbReference>
<dbReference type="GO" id="GO:0003677">
    <property type="term" value="F:DNA binding"/>
    <property type="evidence" value="ECO:0007669"/>
    <property type="project" value="UniProtKB-KW"/>
</dbReference>
<dbReference type="GO" id="GO:0009873">
    <property type="term" value="P:ethylene-activated signaling pathway"/>
    <property type="evidence" value="ECO:0007669"/>
    <property type="project" value="UniProtKB-KW"/>
</dbReference>
<dbReference type="GO" id="GO:0005634">
    <property type="term" value="C:nucleus"/>
    <property type="evidence" value="ECO:0007669"/>
    <property type="project" value="UniProtKB-SubCell"/>
</dbReference>
<dbReference type="SMART" id="SM00380">
    <property type="entry name" value="AP2"/>
    <property type="match status" value="1"/>
</dbReference>
<protein>
    <recommendedName>
        <fullName evidence="7">AP2/ERF domain-containing protein</fullName>
    </recommendedName>
</protein>
<dbReference type="Pfam" id="PF00847">
    <property type="entry name" value="AP2"/>
    <property type="match status" value="1"/>
</dbReference>
<gene>
    <name evidence="8" type="ORF">V8G54_027754</name>
</gene>
<reference evidence="8 9" key="1">
    <citation type="journal article" date="2023" name="Life. Sci Alliance">
        <title>Evolutionary insights into 3D genome organization and epigenetic landscape of Vigna mungo.</title>
        <authorList>
            <person name="Junaid A."/>
            <person name="Singh B."/>
            <person name="Bhatia S."/>
        </authorList>
    </citation>
    <scope>NUCLEOTIDE SEQUENCE [LARGE SCALE GENOMIC DNA]</scope>
    <source>
        <strain evidence="8">Urdbean</strain>
    </source>
</reference>
<comment type="subcellular location">
    <subcellularLocation>
        <location evidence="1">Nucleus</location>
    </subcellularLocation>
</comment>
<dbReference type="PANTHER" id="PTHR31677">
    <property type="entry name" value="AP2 DOMAIN CLASS TRANSCRIPTION FACTOR"/>
    <property type="match status" value="1"/>
</dbReference>
<dbReference type="Gene3D" id="3.30.730.10">
    <property type="entry name" value="AP2/ERF domain"/>
    <property type="match status" value="1"/>
</dbReference>